<keyword evidence="2 4" id="KW-0807">Transducer</keyword>
<feature type="transmembrane region" description="Helical" evidence="5">
    <location>
        <begin position="207"/>
        <end position="229"/>
    </location>
</feature>
<keyword evidence="5" id="KW-1133">Transmembrane helix</keyword>
<dbReference type="InterPro" id="IPR004089">
    <property type="entry name" value="MCPsignal_dom"/>
</dbReference>
<dbReference type="Pfam" id="PF00015">
    <property type="entry name" value="MCPsignal"/>
    <property type="match status" value="1"/>
</dbReference>
<sequence>MKKMSIIKMIITYSMIMIVIQLVYGVVSNNKINTMGSHIEQIEVDLIPLTKVITMTTEHQLMQEIQYEKIFSFSLQFERNANAVNGFNKSKEEFNSLSIKISKELTEAKNLLTQSIVLMEDSHNKETFIAIEREIKELQSLHKNWTIHAADVFDLLKQEKFNLAITQSEGIQKEGLEIEHLITGVLADIETLTKENIHQLKLEEESILAFGVGVSVLILILIIVITKYITFVLNKDLKELKQDIKYIANGNLKKPAASKLSVEFGVETMRSDLSNIIGAVDSSATEILEMSVHLAEVSAKVSANINEQAEQIALVATAVTEMEATSEEVASHTKNTQDTTINITVKASDSKESTLKSMESISQLTDSLEKTSADVKELELHSANISSVLDVIKSIADQTNLLALNAAIEAARAGEQGRGFAVVADEVRNLAQRTQSSTIEIEGIISTFSQGTVSAVNSMQQCSVYGEASHQTAIDSTTRVEEIQLAIEEVNGMSEQIAIAAAEQSSTSKELSINSNLIHDLTESNVESSTKVSVTSEELAQVSLNLKDKISHFKL</sequence>
<keyword evidence="5" id="KW-0472">Membrane</keyword>
<evidence type="ECO:0000259" key="6">
    <source>
        <dbReference type="PROSITE" id="PS50111"/>
    </source>
</evidence>
<protein>
    <submittedName>
        <fullName evidence="7">Methyl-accepting chemotaxis protein</fullName>
    </submittedName>
</protein>
<feature type="transmembrane region" description="Helical" evidence="5">
    <location>
        <begin position="6"/>
        <end position="27"/>
    </location>
</feature>
<keyword evidence="5" id="KW-0812">Transmembrane</keyword>
<evidence type="ECO:0000256" key="2">
    <source>
        <dbReference type="ARBA" id="ARBA00023224"/>
    </source>
</evidence>
<feature type="domain" description="Methyl-accepting transducer" evidence="6">
    <location>
        <begin position="283"/>
        <end position="519"/>
    </location>
</feature>
<name>A0ABU9HFU0_9GAMM</name>
<reference evidence="7 8" key="1">
    <citation type="submission" date="2024-02" db="EMBL/GenBank/DDBJ databases">
        <title>Bacteria isolated from the canopy kelp, Nereocystis luetkeana.</title>
        <authorList>
            <person name="Pfister C.A."/>
            <person name="Younker I.T."/>
            <person name="Light S.H."/>
        </authorList>
    </citation>
    <scope>NUCLEOTIDE SEQUENCE [LARGE SCALE GENOMIC DNA]</scope>
    <source>
        <strain evidence="7 8">TI.2.07</strain>
    </source>
</reference>
<keyword evidence="8" id="KW-1185">Reference proteome</keyword>
<evidence type="ECO:0000313" key="8">
    <source>
        <dbReference type="Proteomes" id="UP001366060"/>
    </source>
</evidence>
<dbReference type="PANTHER" id="PTHR32089:SF120">
    <property type="entry name" value="METHYL-ACCEPTING CHEMOTAXIS PROTEIN TLPQ"/>
    <property type="match status" value="1"/>
</dbReference>
<organism evidence="7 8">
    <name type="scientific">Psychromonas arctica</name>
    <dbReference type="NCBI Taxonomy" id="168275"/>
    <lineage>
        <taxon>Bacteria</taxon>
        <taxon>Pseudomonadati</taxon>
        <taxon>Pseudomonadota</taxon>
        <taxon>Gammaproteobacteria</taxon>
        <taxon>Alteromonadales</taxon>
        <taxon>Psychromonadaceae</taxon>
        <taxon>Psychromonas</taxon>
    </lineage>
</organism>
<comment type="subcellular location">
    <subcellularLocation>
        <location evidence="1">Membrane</location>
    </subcellularLocation>
</comment>
<dbReference type="Gene3D" id="1.10.287.950">
    <property type="entry name" value="Methyl-accepting chemotaxis protein"/>
    <property type="match status" value="1"/>
</dbReference>
<evidence type="ECO:0000313" key="7">
    <source>
        <dbReference type="EMBL" id="MEL0660426.1"/>
    </source>
</evidence>
<evidence type="ECO:0000256" key="5">
    <source>
        <dbReference type="SAM" id="Phobius"/>
    </source>
</evidence>
<dbReference type="PANTHER" id="PTHR32089">
    <property type="entry name" value="METHYL-ACCEPTING CHEMOTAXIS PROTEIN MCPB"/>
    <property type="match status" value="1"/>
</dbReference>
<dbReference type="RefSeq" id="WP_341628879.1">
    <property type="nucleotide sequence ID" value="NZ_JBAKBA010000042.1"/>
</dbReference>
<dbReference type="PRINTS" id="PR00260">
    <property type="entry name" value="CHEMTRNSDUCR"/>
</dbReference>
<dbReference type="SUPFAM" id="SSF58104">
    <property type="entry name" value="Methyl-accepting chemotaxis protein (MCP) signaling domain"/>
    <property type="match status" value="1"/>
</dbReference>
<comment type="caution">
    <text evidence="7">The sequence shown here is derived from an EMBL/GenBank/DDBJ whole genome shotgun (WGS) entry which is preliminary data.</text>
</comment>
<evidence type="ECO:0000256" key="1">
    <source>
        <dbReference type="ARBA" id="ARBA00004370"/>
    </source>
</evidence>
<accession>A0ABU9HFU0</accession>
<dbReference type="PROSITE" id="PS50111">
    <property type="entry name" value="CHEMOTAXIS_TRANSDUC_2"/>
    <property type="match status" value="1"/>
</dbReference>
<evidence type="ECO:0000256" key="4">
    <source>
        <dbReference type="PROSITE-ProRule" id="PRU00284"/>
    </source>
</evidence>
<dbReference type="CDD" id="cd11386">
    <property type="entry name" value="MCP_signal"/>
    <property type="match status" value="1"/>
</dbReference>
<proteinExistence type="inferred from homology"/>
<dbReference type="Proteomes" id="UP001366060">
    <property type="component" value="Unassembled WGS sequence"/>
</dbReference>
<evidence type="ECO:0000256" key="3">
    <source>
        <dbReference type="ARBA" id="ARBA00029447"/>
    </source>
</evidence>
<comment type="similarity">
    <text evidence="3">Belongs to the methyl-accepting chemotaxis (MCP) protein family.</text>
</comment>
<dbReference type="SMART" id="SM00283">
    <property type="entry name" value="MA"/>
    <property type="match status" value="1"/>
</dbReference>
<dbReference type="InterPro" id="IPR004090">
    <property type="entry name" value="Chemotax_Me-accpt_rcpt"/>
</dbReference>
<gene>
    <name evidence="7" type="ORF">V6255_14900</name>
</gene>
<dbReference type="EMBL" id="JBAKBA010000042">
    <property type="protein sequence ID" value="MEL0660426.1"/>
    <property type="molecule type" value="Genomic_DNA"/>
</dbReference>